<evidence type="ECO:0000313" key="5">
    <source>
        <dbReference type="EMBL" id="MDM8562653.1"/>
    </source>
</evidence>
<dbReference type="SMART" id="SM00448">
    <property type="entry name" value="REC"/>
    <property type="match status" value="1"/>
</dbReference>
<organism evidence="5 6">
    <name type="scientific">Candidatus Marithioploca araucensis</name>
    <dbReference type="NCBI Taxonomy" id="70273"/>
    <lineage>
        <taxon>Bacteria</taxon>
        <taxon>Pseudomonadati</taxon>
        <taxon>Pseudomonadota</taxon>
        <taxon>Gammaproteobacteria</taxon>
        <taxon>Thiotrichales</taxon>
        <taxon>Thiotrichaceae</taxon>
        <taxon>Candidatus Marithioploca</taxon>
    </lineage>
</organism>
<dbReference type="SMART" id="SM00850">
    <property type="entry name" value="LytTR"/>
    <property type="match status" value="1"/>
</dbReference>
<dbReference type="SUPFAM" id="SSF52172">
    <property type="entry name" value="CheY-like"/>
    <property type="match status" value="1"/>
</dbReference>
<dbReference type="Pfam" id="PF04397">
    <property type="entry name" value="LytTR"/>
    <property type="match status" value="1"/>
</dbReference>
<evidence type="ECO:0000259" key="3">
    <source>
        <dbReference type="PROSITE" id="PS50110"/>
    </source>
</evidence>
<dbReference type="PANTHER" id="PTHR37299">
    <property type="entry name" value="TRANSCRIPTIONAL REGULATOR-RELATED"/>
    <property type="match status" value="1"/>
</dbReference>
<dbReference type="PROSITE" id="PS50930">
    <property type="entry name" value="HTH_LYTTR"/>
    <property type="match status" value="1"/>
</dbReference>
<comment type="caution">
    <text evidence="5">The sequence shown here is derived from an EMBL/GenBank/DDBJ whole genome shotgun (WGS) entry which is preliminary data.</text>
</comment>
<evidence type="ECO:0000313" key="6">
    <source>
        <dbReference type="Proteomes" id="UP001171945"/>
    </source>
</evidence>
<evidence type="ECO:0000256" key="1">
    <source>
        <dbReference type="ARBA" id="ARBA00023012"/>
    </source>
</evidence>
<feature type="domain" description="HTH LytTR-type" evidence="4">
    <location>
        <begin position="136"/>
        <end position="240"/>
    </location>
</feature>
<dbReference type="InterPro" id="IPR001789">
    <property type="entry name" value="Sig_transdc_resp-reg_receiver"/>
</dbReference>
<keyword evidence="1" id="KW-0902">Two-component regulatory system</keyword>
<protein>
    <submittedName>
        <fullName evidence="5">LytTR family DNA-binding domain-containing protein</fullName>
    </submittedName>
</protein>
<feature type="modified residue" description="4-aspartylphosphate" evidence="2">
    <location>
        <position position="53"/>
    </location>
</feature>
<dbReference type="Gene3D" id="3.40.50.2300">
    <property type="match status" value="1"/>
</dbReference>
<dbReference type="GO" id="GO:0003677">
    <property type="term" value="F:DNA binding"/>
    <property type="evidence" value="ECO:0007669"/>
    <property type="project" value="UniProtKB-KW"/>
</dbReference>
<evidence type="ECO:0000259" key="4">
    <source>
        <dbReference type="PROSITE" id="PS50930"/>
    </source>
</evidence>
<evidence type="ECO:0000256" key="2">
    <source>
        <dbReference type="PROSITE-ProRule" id="PRU00169"/>
    </source>
</evidence>
<dbReference type="InterPro" id="IPR007492">
    <property type="entry name" value="LytTR_DNA-bd_dom"/>
</dbReference>
<dbReference type="Gene3D" id="2.40.50.1020">
    <property type="entry name" value="LytTr DNA-binding domain"/>
    <property type="match status" value="1"/>
</dbReference>
<dbReference type="InterPro" id="IPR046947">
    <property type="entry name" value="LytR-like"/>
</dbReference>
<dbReference type="Proteomes" id="UP001171945">
    <property type="component" value="Unassembled WGS sequence"/>
</dbReference>
<accession>A0ABT7VSV9</accession>
<dbReference type="InterPro" id="IPR011006">
    <property type="entry name" value="CheY-like_superfamily"/>
</dbReference>
<proteinExistence type="predicted"/>
<dbReference type="PANTHER" id="PTHR37299:SF1">
    <property type="entry name" value="STAGE 0 SPORULATION PROTEIN A HOMOLOG"/>
    <property type="match status" value="1"/>
</dbReference>
<dbReference type="PROSITE" id="PS50110">
    <property type="entry name" value="RESPONSE_REGULATORY"/>
    <property type="match status" value="1"/>
</dbReference>
<dbReference type="EMBL" id="JAUCGM010000237">
    <property type="protein sequence ID" value="MDM8562653.1"/>
    <property type="molecule type" value="Genomic_DNA"/>
</dbReference>
<keyword evidence="6" id="KW-1185">Reference proteome</keyword>
<sequence>MRIVIADDEFLSRERLCALINELGIGEVVAEACNGREAIEVAEIYDADVVLLDIRMPGMDGMKASEQFALLDPSPAVIFTTAYSHHALEAFDNKVVDYLLKPIRKDRLEQALKRAYRFRQAQSAVISPTPRARTYINYCQDGEWFLVPVSKISYFYACEKYIKVHWKEGEALISETLKDLEKEFAGQFLRIHRNRLVAVTHIIALRKGIIKRPYLILKDVEKPLEISRRHLQKVKQQLKNMRLPSSP</sequence>
<keyword evidence="2" id="KW-0597">Phosphoprotein</keyword>
<keyword evidence="5" id="KW-0238">DNA-binding</keyword>
<reference evidence="5" key="1">
    <citation type="submission" date="2023-06" db="EMBL/GenBank/DDBJ databases">
        <title>Uncultivated large filamentous bacteria from sulfidic sediments reveal new species and different genomic features in energy metabolism and defense.</title>
        <authorList>
            <person name="Fonseca A."/>
        </authorList>
    </citation>
    <scope>NUCLEOTIDE SEQUENCE</scope>
    <source>
        <strain evidence="5">HSG4</strain>
    </source>
</reference>
<name>A0ABT7VSV9_9GAMM</name>
<gene>
    <name evidence="5" type="ORF">QUF54_04790</name>
</gene>
<dbReference type="Pfam" id="PF00072">
    <property type="entry name" value="Response_reg"/>
    <property type="match status" value="1"/>
</dbReference>
<feature type="domain" description="Response regulatory" evidence="3">
    <location>
        <begin position="2"/>
        <end position="116"/>
    </location>
</feature>